<name>X1AKL2_9ZZZZ</name>
<feature type="non-terminal residue" evidence="1">
    <location>
        <position position="1"/>
    </location>
</feature>
<dbReference type="EMBL" id="BART01015322">
    <property type="protein sequence ID" value="GAG82964.1"/>
    <property type="molecule type" value="Genomic_DNA"/>
</dbReference>
<organism evidence="1">
    <name type="scientific">marine sediment metagenome</name>
    <dbReference type="NCBI Taxonomy" id="412755"/>
    <lineage>
        <taxon>unclassified sequences</taxon>
        <taxon>metagenomes</taxon>
        <taxon>ecological metagenomes</taxon>
    </lineage>
</organism>
<accession>X1AKL2</accession>
<evidence type="ECO:0000313" key="1">
    <source>
        <dbReference type="EMBL" id="GAG82964.1"/>
    </source>
</evidence>
<dbReference type="SUPFAM" id="SSF49899">
    <property type="entry name" value="Concanavalin A-like lectins/glucanases"/>
    <property type="match status" value="1"/>
</dbReference>
<dbReference type="AlphaFoldDB" id="X1AKL2"/>
<protein>
    <recommendedName>
        <fullName evidence="2">LamG-like jellyroll fold domain-containing protein</fullName>
    </recommendedName>
</protein>
<gene>
    <name evidence="1" type="ORF">S01H4_29782</name>
</gene>
<sequence>LTIDGSGNLKVYLNGAEIVTDTSASTGALTDFNIGSQAGSDRWWDGKIDEFGIWEKELTPAEILILYKAGNGTAYPFTGQAKSSSIDFNNSTITTATLTSTEVSGSFDYELTADGGSNWESVTSGTAHTFSNTGTDLRWRATENAASTGEISQVTLTSYH</sequence>
<evidence type="ECO:0008006" key="2">
    <source>
        <dbReference type="Google" id="ProtNLM"/>
    </source>
</evidence>
<dbReference type="Pfam" id="PF13385">
    <property type="entry name" value="Laminin_G_3"/>
    <property type="match status" value="1"/>
</dbReference>
<dbReference type="InterPro" id="IPR013320">
    <property type="entry name" value="ConA-like_dom_sf"/>
</dbReference>
<reference evidence="1" key="1">
    <citation type="journal article" date="2014" name="Front. Microbiol.">
        <title>High frequency of phylogenetically diverse reductive dehalogenase-homologous genes in deep subseafloor sedimentary metagenomes.</title>
        <authorList>
            <person name="Kawai M."/>
            <person name="Futagami T."/>
            <person name="Toyoda A."/>
            <person name="Takaki Y."/>
            <person name="Nishi S."/>
            <person name="Hori S."/>
            <person name="Arai W."/>
            <person name="Tsubouchi T."/>
            <person name="Morono Y."/>
            <person name="Uchiyama I."/>
            <person name="Ito T."/>
            <person name="Fujiyama A."/>
            <person name="Inagaki F."/>
            <person name="Takami H."/>
        </authorList>
    </citation>
    <scope>NUCLEOTIDE SEQUENCE</scope>
    <source>
        <strain evidence="1">Expedition CK06-06</strain>
    </source>
</reference>
<comment type="caution">
    <text evidence="1">The sequence shown here is derived from an EMBL/GenBank/DDBJ whole genome shotgun (WGS) entry which is preliminary data.</text>
</comment>
<dbReference type="Gene3D" id="2.60.120.200">
    <property type="match status" value="1"/>
</dbReference>
<proteinExistence type="predicted"/>